<name>A0A4C1Y820_EUMVA</name>
<dbReference type="AlphaFoldDB" id="A0A4C1Y820"/>
<reference evidence="1 2" key="1">
    <citation type="journal article" date="2019" name="Commun. Biol.">
        <title>The bagworm genome reveals a unique fibroin gene that provides high tensile strength.</title>
        <authorList>
            <person name="Kono N."/>
            <person name="Nakamura H."/>
            <person name="Ohtoshi R."/>
            <person name="Tomita M."/>
            <person name="Numata K."/>
            <person name="Arakawa K."/>
        </authorList>
    </citation>
    <scope>NUCLEOTIDE SEQUENCE [LARGE SCALE GENOMIC DNA]</scope>
</reference>
<keyword evidence="2" id="KW-1185">Reference proteome</keyword>
<gene>
    <name evidence="1" type="ORF">EVAR_49651_1</name>
</gene>
<protein>
    <submittedName>
        <fullName evidence="1">Uncharacterized protein</fullName>
    </submittedName>
</protein>
<organism evidence="1 2">
    <name type="scientific">Eumeta variegata</name>
    <name type="common">Bagworm moth</name>
    <name type="synonym">Eumeta japonica</name>
    <dbReference type="NCBI Taxonomy" id="151549"/>
    <lineage>
        <taxon>Eukaryota</taxon>
        <taxon>Metazoa</taxon>
        <taxon>Ecdysozoa</taxon>
        <taxon>Arthropoda</taxon>
        <taxon>Hexapoda</taxon>
        <taxon>Insecta</taxon>
        <taxon>Pterygota</taxon>
        <taxon>Neoptera</taxon>
        <taxon>Endopterygota</taxon>
        <taxon>Lepidoptera</taxon>
        <taxon>Glossata</taxon>
        <taxon>Ditrysia</taxon>
        <taxon>Tineoidea</taxon>
        <taxon>Psychidae</taxon>
        <taxon>Oiketicinae</taxon>
        <taxon>Eumeta</taxon>
    </lineage>
</organism>
<evidence type="ECO:0000313" key="2">
    <source>
        <dbReference type="Proteomes" id="UP000299102"/>
    </source>
</evidence>
<accession>A0A4C1Y820</accession>
<sequence>MRSSIEHPLNCIGDKISKECIARCSSYSERFRPETRNLVSIRWIMSQWPAARRLICKKSDKGSRKQQIAHYWVSLTNTYWTMRIRTPPARRRRGRRIGPARAHERAKGANALDRTIDVFIYRGNYYGVDQFPWDMVEY</sequence>
<dbReference type="Proteomes" id="UP000299102">
    <property type="component" value="Unassembled WGS sequence"/>
</dbReference>
<comment type="caution">
    <text evidence="1">The sequence shown here is derived from an EMBL/GenBank/DDBJ whole genome shotgun (WGS) entry which is preliminary data.</text>
</comment>
<evidence type="ECO:0000313" key="1">
    <source>
        <dbReference type="EMBL" id="GBP72086.1"/>
    </source>
</evidence>
<dbReference type="EMBL" id="BGZK01001132">
    <property type="protein sequence ID" value="GBP72086.1"/>
    <property type="molecule type" value="Genomic_DNA"/>
</dbReference>
<proteinExistence type="predicted"/>